<dbReference type="Proteomes" id="UP000825935">
    <property type="component" value="Chromosome 13"/>
</dbReference>
<dbReference type="PANTHER" id="PTHR45978:SF7">
    <property type="entry name" value="SPX DOMAIN-CONTAINING PROTEIN 4"/>
    <property type="match status" value="1"/>
</dbReference>
<name>A0A8T2TB25_CERRI</name>
<gene>
    <name evidence="2" type="ORF">KP509_13G006800</name>
</gene>
<sequence length="309" mass="35653">MKYGKRLQSLLQDSLPEWRDNFIGYKRLKQALNKIVPIDGDPLFFSRCGCSEHCSRCDVPCEVPIMLSAEQLGSLFSRRLAKSEENFMLLLFTEVEKVNAFFMEKEEEFVIRLQETKVKLEKLQEIWGTNLELSQEIIEVRKAMVNIHGEMVLLENYSALNFTGLVKIIKKHDKKTGGGLRMSFIQSVMQEPFFATDILTDLVQECEGILRQLFPHSSFNQHNEKPISYDRSIAYSEVSQVFLDDDDVMRICRNTMAAWHIMRELRKGSSTYNLFSFPPFGLEFDGSCCKLAMTEKVWLYPGIPVGSNI</sequence>
<evidence type="ECO:0000313" key="2">
    <source>
        <dbReference type="EMBL" id="KAH7420417.1"/>
    </source>
</evidence>
<dbReference type="Pfam" id="PF03105">
    <property type="entry name" value="SPX"/>
    <property type="match status" value="1"/>
</dbReference>
<dbReference type="CDD" id="cd14481">
    <property type="entry name" value="SPX_AtSPX1_like"/>
    <property type="match status" value="1"/>
</dbReference>
<dbReference type="PROSITE" id="PS51382">
    <property type="entry name" value="SPX"/>
    <property type="match status" value="1"/>
</dbReference>
<keyword evidence="3" id="KW-1185">Reference proteome</keyword>
<organism evidence="2 3">
    <name type="scientific">Ceratopteris richardii</name>
    <name type="common">Triangle waterfern</name>
    <dbReference type="NCBI Taxonomy" id="49495"/>
    <lineage>
        <taxon>Eukaryota</taxon>
        <taxon>Viridiplantae</taxon>
        <taxon>Streptophyta</taxon>
        <taxon>Embryophyta</taxon>
        <taxon>Tracheophyta</taxon>
        <taxon>Polypodiopsida</taxon>
        <taxon>Polypodiidae</taxon>
        <taxon>Polypodiales</taxon>
        <taxon>Pteridineae</taxon>
        <taxon>Pteridaceae</taxon>
        <taxon>Parkerioideae</taxon>
        <taxon>Ceratopteris</taxon>
    </lineage>
</organism>
<evidence type="ECO:0000259" key="1">
    <source>
        <dbReference type="PROSITE" id="PS51382"/>
    </source>
</evidence>
<reference evidence="2" key="1">
    <citation type="submission" date="2021-08" db="EMBL/GenBank/DDBJ databases">
        <title>WGS assembly of Ceratopteris richardii.</title>
        <authorList>
            <person name="Marchant D.B."/>
            <person name="Chen G."/>
            <person name="Jenkins J."/>
            <person name="Shu S."/>
            <person name="Leebens-Mack J."/>
            <person name="Grimwood J."/>
            <person name="Schmutz J."/>
            <person name="Soltis P."/>
            <person name="Soltis D."/>
            <person name="Chen Z.-H."/>
        </authorList>
    </citation>
    <scope>NUCLEOTIDE SEQUENCE</scope>
    <source>
        <strain evidence="2">Whitten #5841</strain>
        <tissue evidence="2">Leaf</tissue>
    </source>
</reference>
<proteinExistence type="predicted"/>
<dbReference type="GO" id="GO:0016036">
    <property type="term" value="P:cellular response to phosphate starvation"/>
    <property type="evidence" value="ECO:0007669"/>
    <property type="project" value="InterPro"/>
</dbReference>
<feature type="domain" description="SPX" evidence="1">
    <location>
        <begin position="1"/>
        <end position="186"/>
    </location>
</feature>
<protein>
    <recommendedName>
        <fullName evidence="1">SPX domain-containing protein</fullName>
    </recommendedName>
</protein>
<dbReference type="OMA" id="VETIFMD"/>
<dbReference type="PANTHER" id="PTHR45978">
    <property type="entry name" value="SPX DOMAIN-CONTAINING PROTEIN 3"/>
    <property type="match status" value="1"/>
</dbReference>
<comment type="caution">
    <text evidence="2">The sequence shown here is derived from an EMBL/GenBank/DDBJ whole genome shotgun (WGS) entry which is preliminary data.</text>
</comment>
<dbReference type="InterPro" id="IPR004331">
    <property type="entry name" value="SPX_dom"/>
</dbReference>
<dbReference type="EMBL" id="CM035418">
    <property type="protein sequence ID" value="KAH7420417.1"/>
    <property type="molecule type" value="Genomic_DNA"/>
</dbReference>
<accession>A0A8T2TB25</accession>
<evidence type="ECO:0000313" key="3">
    <source>
        <dbReference type="Proteomes" id="UP000825935"/>
    </source>
</evidence>
<dbReference type="InterPro" id="IPR031142">
    <property type="entry name" value="SPX_prot"/>
</dbReference>
<dbReference type="AlphaFoldDB" id="A0A8T2TB25"/>
<dbReference type="OrthoDB" id="6493944at2759"/>